<protein>
    <recommendedName>
        <fullName evidence="4">WD40 repeat domain-containing protein</fullName>
    </recommendedName>
</protein>
<dbReference type="RefSeq" id="WP_114066161.1">
    <property type="nucleotide sequence ID" value="NZ_CP030850.1"/>
</dbReference>
<dbReference type="KEGG" id="run:DR864_06340"/>
<evidence type="ECO:0000313" key="2">
    <source>
        <dbReference type="EMBL" id="AXE17375.1"/>
    </source>
</evidence>
<dbReference type="Proteomes" id="UP000251993">
    <property type="component" value="Chromosome"/>
</dbReference>
<feature type="signal peptide" evidence="1">
    <location>
        <begin position="1"/>
        <end position="24"/>
    </location>
</feature>
<keyword evidence="3" id="KW-1185">Reference proteome</keyword>
<gene>
    <name evidence="2" type="ORF">DR864_06340</name>
</gene>
<dbReference type="OrthoDB" id="919736at2"/>
<dbReference type="AlphaFoldDB" id="A0A344TFF4"/>
<dbReference type="EMBL" id="CP030850">
    <property type="protein sequence ID" value="AXE17375.1"/>
    <property type="molecule type" value="Genomic_DNA"/>
</dbReference>
<dbReference type="PROSITE" id="PS51257">
    <property type="entry name" value="PROKAR_LIPOPROTEIN"/>
    <property type="match status" value="1"/>
</dbReference>
<dbReference type="InterPro" id="IPR011042">
    <property type="entry name" value="6-blade_b-propeller_TolB-like"/>
</dbReference>
<feature type="chain" id="PRO_5016616797" description="WD40 repeat domain-containing protein" evidence="1">
    <location>
        <begin position="25"/>
        <end position="386"/>
    </location>
</feature>
<organism evidence="2 3">
    <name type="scientific">Runella rosea</name>
    <dbReference type="NCBI Taxonomy" id="2259595"/>
    <lineage>
        <taxon>Bacteria</taxon>
        <taxon>Pseudomonadati</taxon>
        <taxon>Bacteroidota</taxon>
        <taxon>Cytophagia</taxon>
        <taxon>Cytophagales</taxon>
        <taxon>Spirosomataceae</taxon>
        <taxon>Runella</taxon>
    </lineage>
</organism>
<dbReference type="SUPFAM" id="SSF82171">
    <property type="entry name" value="DPP6 N-terminal domain-like"/>
    <property type="match status" value="1"/>
</dbReference>
<accession>A0A344TFF4</accession>
<keyword evidence="1" id="KW-0732">Signal</keyword>
<proteinExistence type="predicted"/>
<sequence length="386" mass="43073">MKKTFPLFAALLVGLLLTIGCNRTPEPSPNDPLLMSAVANYTEEKVTIESIGSVFVGTTGPRPVDFDKTEVWMSEGSPSNLKLVQTTEQKKIDLAGLQADKVYYVAVKGSKGEYWSELSTPILVIPNRLKPVKELLQTTNAVSFYLSPAGTYSLVQSQDSKELTLNQLVSGKAQKLTYPSTIFFRNWGAGGEQILFETSVNQRRKYVIYDINKETFSEFTLPSTANVWVAALAPDGKKIAYTDYNRTGNVWLYDAETNTEKRTTLPQPYDMAWTADSRSLLVHRYSSVSGEAQEIVNYDPEKDAVTKTLFVTPPKGAVQWPKLSPTGNQLLFSATLSGQSHIWLYDIMTEKLRPVTKGTFQFGWLSGSEFYAVEEGSTSRVLLYRE</sequence>
<dbReference type="Gene3D" id="2.120.10.30">
    <property type="entry name" value="TolB, C-terminal domain"/>
    <property type="match status" value="2"/>
</dbReference>
<dbReference type="PANTHER" id="PTHR36842:SF1">
    <property type="entry name" value="PROTEIN TOLB"/>
    <property type="match status" value="1"/>
</dbReference>
<evidence type="ECO:0000256" key="1">
    <source>
        <dbReference type="SAM" id="SignalP"/>
    </source>
</evidence>
<reference evidence="2 3" key="1">
    <citation type="submission" date="2018-07" db="EMBL/GenBank/DDBJ databases">
        <title>Genome sequencing of Runella.</title>
        <authorList>
            <person name="Baek M.-G."/>
            <person name="Yi H."/>
        </authorList>
    </citation>
    <scope>NUCLEOTIDE SEQUENCE [LARGE SCALE GENOMIC DNA]</scope>
    <source>
        <strain evidence="2 3">HYN0085</strain>
    </source>
</reference>
<dbReference type="PANTHER" id="PTHR36842">
    <property type="entry name" value="PROTEIN TOLB HOMOLOG"/>
    <property type="match status" value="1"/>
</dbReference>
<name>A0A344TFF4_9BACT</name>
<evidence type="ECO:0000313" key="3">
    <source>
        <dbReference type="Proteomes" id="UP000251993"/>
    </source>
</evidence>
<evidence type="ECO:0008006" key="4">
    <source>
        <dbReference type="Google" id="ProtNLM"/>
    </source>
</evidence>